<comment type="similarity">
    <text evidence="3">Belongs to the peptidase C56 family. HSP31-like subfamily.</text>
</comment>
<dbReference type="CDD" id="cd03141">
    <property type="entry name" value="GATase1_Hsp31_like"/>
    <property type="match status" value="1"/>
</dbReference>
<name>A0A8J3X1E0_9ACTN</name>
<dbReference type="GO" id="GO:0005737">
    <property type="term" value="C:cytoplasm"/>
    <property type="evidence" value="ECO:0007669"/>
    <property type="project" value="TreeGrafter"/>
</dbReference>
<dbReference type="Proteomes" id="UP000599074">
    <property type="component" value="Unassembled WGS sequence"/>
</dbReference>
<protein>
    <submittedName>
        <fullName evidence="5">Dimethylallyltransferase</fullName>
    </submittedName>
</protein>
<dbReference type="PANTHER" id="PTHR48094:SF11">
    <property type="entry name" value="GLUTATHIONE-INDEPENDENT GLYOXALASE HSP31-RELATED"/>
    <property type="match status" value="1"/>
</dbReference>
<feature type="domain" description="DJ-1/PfpI" evidence="4">
    <location>
        <begin position="58"/>
        <end position="254"/>
    </location>
</feature>
<reference evidence="5" key="1">
    <citation type="submission" date="2021-01" db="EMBL/GenBank/DDBJ databases">
        <title>Whole genome shotgun sequence of Planosporangium mesophilum NBRC 109066.</title>
        <authorList>
            <person name="Komaki H."/>
            <person name="Tamura T."/>
        </authorList>
    </citation>
    <scope>NUCLEOTIDE SEQUENCE</scope>
    <source>
        <strain evidence="5">NBRC 109066</strain>
    </source>
</reference>
<dbReference type="GO" id="GO:0019172">
    <property type="term" value="F:glyoxalase III activity"/>
    <property type="evidence" value="ECO:0007669"/>
    <property type="project" value="TreeGrafter"/>
</dbReference>
<evidence type="ECO:0000256" key="3">
    <source>
        <dbReference type="ARBA" id="ARBA00038493"/>
    </source>
</evidence>
<keyword evidence="1" id="KW-0346">Stress response</keyword>
<dbReference type="PANTHER" id="PTHR48094">
    <property type="entry name" value="PROTEIN/NUCLEIC ACID DEGLYCASE DJ-1-RELATED"/>
    <property type="match status" value="1"/>
</dbReference>
<accession>A0A8J3X1E0</accession>
<gene>
    <name evidence="5" type="ORF">Pme01_28360</name>
</gene>
<dbReference type="SUPFAM" id="SSF52317">
    <property type="entry name" value="Class I glutamine amidotransferase-like"/>
    <property type="match status" value="1"/>
</dbReference>
<dbReference type="Gene3D" id="3.40.50.880">
    <property type="match status" value="1"/>
</dbReference>
<dbReference type="AlphaFoldDB" id="A0A8J3X1E0"/>
<dbReference type="EMBL" id="BOON01000027">
    <property type="protein sequence ID" value="GII23239.1"/>
    <property type="molecule type" value="Genomic_DNA"/>
</dbReference>
<comment type="caution">
    <text evidence="5">The sequence shown here is derived from an EMBL/GenBank/DDBJ whole genome shotgun (WGS) entry which is preliminary data.</text>
</comment>
<dbReference type="GO" id="GO:0019243">
    <property type="term" value="P:methylglyoxal catabolic process to D-lactate via S-lactoyl-glutathione"/>
    <property type="evidence" value="ECO:0007669"/>
    <property type="project" value="TreeGrafter"/>
</dbReference>
<proteinExistence type="inferred from homology"/>
<evidence type="ECO:0000256" key="1">
    <source>
        <dbReference type="ARBA" id="ARBA00023016"/>
    </source>
</evidence>
<evidence type="ECO:0000313" key="5">
    <source>
        <dbReference type="EMBL" id="GII23239.1"/>
    </source>
</evidence>
<dbReference type="InterPro" id="IPR002818">
    <property type="entry name" value="DJ-1/PfpI"/>
</dbReference>
<dbReference type="InterPro" id="IPR050325">
    <property type="entry name" value="Prot/Nucl_acid_deglycase"/>
</dbReference>
<evidence type="ECO:0000313" key="6">
    <source>
        <dbReference type="Proteomes" id="UP000599074"/>
    </source>
</evidence>
<keyword evidence="2" id="KW-0456">Lyase</keyword>
<dbReference type="Pfam" id="PF01965">
    <property type="entry name" value="DJ-1_PfpI"/>
    <property type="match status" value="1"/>
</dbReference>
<evidence type="ECO:0000256" key="2">
    <source>
        <dbReference type="ARBA" id="ARBA00023239"/>
    </source>
</evidence>
<dbReference type="InterPro" id="IPR029062">
    <property type="entry name" value="Class_I_gatase-like"/>
</dbReference>
<keyword evidence="6" id="KW-1185">Reference proteome</keyword>
<evidence type="ECO:0000259" key="4">
    <source>
        <dbReference type="Pfam" id="PF01965"/>
    </source>
</evidence>
<sequence length="260" mass="27973">MGTRRGSAGDVRAPVALGDRRTGSRGRLSVGKILFVLTGASYWTLKDGHRHPTGYWAEEFVAPYSAFVEAGHEVTVATPGAVVPTVDMMSLRPDMAGGAQTVREEEDVIERADELRWPIALKDARLDDYDAVYYPGGHGPMEDLAFDADSGKLLVDALASGKPLAVVCHAPAALLATRDADGTSPFAGYRITGFTNDEEEAVGLASKAKWLMEDEVKKLGVEFSRGPIWQPYIVVDRNLYTGQNPASAGPLAKEPLKVLT</sequence>
<organism evidence="5 6">
    <name type="scientific">Planosporangium mesophilum</name>
    <dbReference type="NCBI Taxonomy" id="689768"/>
    <lineage>
        <taxon>Bacteria</taxon>
        <taxon>Bacillati</taxon>
        <taxon>Actinomycetota</taxon>
        <taxon>Actinomycetes</taxon>
        <taxon>Micromonosporales</taxon>
        <taxon>Micromonosporaceae</taxon>
        <taxon>Planosporangium</taxon>
    </lineage>
</organism>